<dbReference type="EMBL" id="MRZV01000035">
    <property type="protein sequence ID" value="PIK61338.1"/>
    <property type="molecule type" value="Genomic_DNA"/>
</dbReference>
<keyword evidence="1" id="KW-0732">Signal</keyword>
<evidence type="ECO:0000313" key="3">
    <source>
        <dbReference type="Proteomes" id="UP000230750"/>
    </source>
</evidence>
<name>A0A2G8LM46_STIJA</name>
<proteinExistence type="predicted"/>
<protein>
    <recommendedName>
        <fullName evidence="4">Immunoglobulin subtype domain-containing protein</fullName>
    </recommendedName>
</protein>
<evidence type="ECO:0008006" key="4">
    <source>
        <dbReference type="Google" id="ProtNLM"/>
    </source>
</evidence>
<reference evidence="2 3" key="1">
    <citation type="journal article" date="2017" name="PLoS Biol.">
        <title>The sea cucumber genome provides insights into morphological evolution and visceral regeneration.</title>
        <authorList>
            <person name="Zhang X."/>
            <person name="Sun L."/>
            <person name="Yuan J."/>
            <person name="Sun Y."/>
            <person name="Gao Y."/>
            <person name="Zhang L."/>
            <person name="Li S."/>
            <person name="Dai H."/>
            <person name="Hamel J.F."/>
            <person name="Liu C."/>
            <person name="Yu Y."/>
            <person name="Liu S."/>
            <person name="Lin W."/>
            <person name="Guo K."/>
            <person name="Jin S."/>
            <person name="Xu P."/>
            <person name="Storey K.B."/>
            <person name="Huan P."/>
            <person name="Zhang T."/>
            <person name="Zhou Y."/>
            <person name="Zhang J."/>
            <person name="Lin C."/>
            <person name="Li X."/>
            <person name="Xing L."/>
            <person name="Huo D."/>
            <person name="Sun M."/>
            <person name="Wang L."/>
            <person name="Mercier A."/>
            <person name="Li F."/>
            <person name="Yang H."/>
            <person name="Xiang J."/>
        </authorList>
    </citation>
    <scope>NUCLEOTIDE SEQUENCE [LARGE SCALE GENOMIC DNA]</scope>
    <source>
        <strain evidence="2">Shaxun</strain>
        <tissue evidence="2">Muscle</tissue>
    </source>
</reference>
<sequence>MDRSGFQRCFILGFVLCLAKGDVTCHGYSHKNDIEFVNGVLGQDITLSCELQAYCVRALWAFRTSPVKYLNAGSCSECGESFSVIDIIHGDIMNTSLHIHNINESPAGIYDCSCQHDKGTDRVKCFNLQIKNASCQLELTQNDQVKVFGNSSGSQHEAKRTVKVNTEDNITARCVNDIAKLNTNCQSSKYYYSNHTRKSD</sequence>
<dbReference type="SUPFAM" id="SSF48726">
    <property type="entry name" value="Immunoglobulin"/>
    <property type="match status" value="1"/>
</dbReference>
<dbReference type="Gene3D" id="2.60.40.10">
    <property type="entry name" value="Immunoglobulins"/>
    <property type="match status" value="1"/>
</dbReference>
<dbReference type="Proteomes" id="UP000230750">
    <property type="component" value="Unassembled WGS sequence"/>
</dbReference>
<organism evidence="2 3">
    <name type="scientific">Stichopus japonicus</name>
    <name type="common">Sea cucumber</name>
    <dbReference type="NCBI Taxonomy" id="307972"/>
    <lineage>
        <taxon>Eukaryota</taxon>
        <taxon>Metazoa</taxon>
        <taxon>Echinodermata</taxon>
        <taxon>Eleutherozoa</taxon>
        <taxon>Echinozoa</taxon>
        <taxon>Holothuroidea</taxon>
        <taxon>Aspidochirotacea</taxon>
        <taxon>Aspidochirotida</taxon>
        <taxon>Stichopodidae</taxon>
        <taxon>Apostichopus</taxon>
    </lineage>
</organism>
<comment type="caution">
    <text evidence="2">The sequence shown here is derived from an EMBL/GenBank/DDBJ whole genome shotgun (WGS) entry which is preliminary data.</text>
</comment>
<dbReference type="InterPro" id="IPR013783">
    <property type="entry name" value="Ig-like_fold"/>
</dbReference>
<accession>A0A2G8LM46</accession>
<evidence type="ECO:0000256" key="1">
    <source>
        <dbReference type="SAM" id="SignalP"/>
    </source>
</evidence>
<dbReference type="AlphaFoldDB" id="A0A2G8LM46"/>
<gene>
    <name evidence="2" type="ORF">BSL78_01758</name>
</gene>
<feature type="signal peptide" evidence="1">
    <location>
        <begin position="1"/>
        <end position="21"/>
    </location>
</feature>
<keyword evidence="3" id="KW-1185">Reference proteome</keyword>
<evidence type="ECO:0000313" key="2">
    <source>
        <dbReference type="EMBL" id="PIK61338.1"/>
    </source>
</evidence>
<feature type="chain" id="PRO_5013909882" description="Immunoglobulin subtype domain-containing protein" evidence="1">
    <location>
        <begin position="22"/>
        <end position="200"/>
    </location>
</feature>
<dbReference type="InterPro" id="IPR036179">
    <property type="entry name" value="Ig-like_dom_sf"/>
</dbReference>